<dbReference type="InterPro" id="IPR031414">
    <property type="entry name" value="Ribosomal_bTHX"/>
</dbReference>
<dbReference type="GO" id="GO:0005840">
    <property type="term" value="C:ribosome"/>
    <property type="evidence" value="ECO:0007669"/>
    <property type="project" value="UniProtKB-KW"/>
</dbReference>
<dbReference type="EMBL" id="VSSQ01000705">
    <property type="protein sequence ID" value="MPM00053.1"/>
    <property type="molecule type" value="Genomic_DNA"/>
</dbReference>
<evidence type="ECO:0000256" key="4">
    <source>
        <dbReference type="SAM" id="MobiDB-lite"/>
    </source>
</evidence>
<gene>
    <name evidence="5" type="ORF">SDC9_46276</name>
</gene>
<comment type="similarity">
    <text evidence="1">Belongs to the bacterial ribosomal protein bTHX family.</text>
</comment>
<evidence type="ECO:0000313" key="5">
    <source>
        <dbReference type="EMBL" id="MPM00053.1"/>
    </source>
</evidence>
<reference evidence="5" key="1">
    <citation type="submission" date="2019-08" db="EMBL/GenBank/DDBJ databases">
        <authorList>
            <person name="Kucharzyk K."/>
            <person name="Murdoch R.W."/>
            <person name="Higgins S."/>
            <person name="Loffler F."/>
        </authorList>
    </citation>
    <scope>NUCLEOTIDE SEQUENCE</scope>
</reference>
<accession>A0A644WBW9</accession>
<feature type="region of interest" description="Disordered" evidence="4">
    <location>
        <begin position="1"/>
        <end position="94"/>
    </location>
</feature>
<keyword evidence="3" id="KW-0687">Ribonucleoprotein</keyword>
<dbReference type="AlphaFoldDB" id="A0A644WBW9"/>
<keyword evidence="2" id="KW-0689">Ribosomal protein</keyword>
<feature type="compositionally biased region" description="Basic residues" evidence="4">
    <location>
        <begin position="16"/>
        <end position="30"/>
    </location>
</feature>
<dbReference type="InterPro" id="IPR030826">
    <property type="entry name" value="Ribosomal_bTHX/bTHXc/bTHXm"/>
</dbReference>
<protein>
    <recommendedName>
        <fullName evidence="6">30S ribosomal protein Thx</fullName>
    </recommendedName>
</protein>
<proteinExistence type="inferred from homology"/>
<dbReference type="GO" id="GO:1990904">
    <property type="term" value="C:ribonucleoprotein complex"/>
    <property type="evidence" value="ECO:0007669"/>
    <property type="project" value="UniProtKB-KW"/>
</dbReference>
<evidence type="ECO:0000256" key="1">
    <source>
        <dbReference type="ARBA" id="ARBA00010834"/>
    </source>
</evidence>
<comment type="caution">
    <text evidence="5">The sequence shown here is derived from an EMBL/GenBank/DDBJ whole genome shotgun (WGS) entry which is preliminary data.</text>
</comment>
<name>A0A644WBW9_9ZZZZ</name>
<evidence type="ECO:0008006" key="6">
    <source>
        <dbReference type="Google" id="ProtNLM"/>
    </source>
</evidence>
<dbReference type="NCBIfam" id="TIGR04560">
    <property type="entry name" value="ribo_THX"/>
    <property type="match status" value="1"/>
</dbReference>
<dbReference type="Pfam" id="PF17070">
    <property type="entry name" value="Thx"/>
    <property type="match status" value="1"/>
</dbReference>
<evidence type="ECO:0000256" key="2">
    <source>
        <dbReference type="ARBA" id="ARBA00022980"/>
    </source>
</evidence>
<evidence type="ECO:0000256" key="3">
    <source>
        <dbReference type="ARBA" id="ARBA00023274"/>
    </source>
</evidence>
<sequence length="94" mass="10300">MFVKKTAMGKGDMKTKRGKIHRGSYGKKRPRNVEKSAPVVTETKEKKVAKPKATPVDPTVEEPKVKKAPAKSKTKKESTDQASLFDGDATAKTE</sequence>
<organism evidence="5">
    <name type="scientific">bioreactor metagenome</name>
    <dbReference type="NCBI Taxonomy" id="1076179"/>
    <lineage>
        <taxon>unclassified sequences</taxon>
        <taxon>metagenomes</taxon>
        <taxon>ecological metagenomes</taxon>
    </lineage>
</organism>